<name>A0ABR1KTS7_9PEZI</name>
<keyword evidence="3" id="KW-1185">Reference proteome</keyword>
<gene>
    <name evidence="2" type="ORF">IWZ03DRAFT_372923</name>
</gene>
<dbReference type="Proteomes" id="UP001363622">
    <property type="component" value="Unassembled WGS sequence"/>
</dbReference>
<accession>A0ABR1KTS7</accession>
<evidence type="ECO:0008006" key="4">
    <source>
        <dbReference type="Google" id="ProtNLM"/>
    </source>
</evidence>
<evidence type="ECO:0000313" key="2">
    <source>
        <dbReference type="EMBL" id="KAK7520415.1"/>
    </source>
</evidence>
<reference evidence="2 3" key="1">
    <citation type="submission" date="2024-04" db="EMBL/GenBank/DDBJ databases">
        <title>Phyllosticta paracitricarpa is synonymous to the EU quarantine fungus P. citricarpa based on phylogenomic analyses.</title>
        <authorList>
            <consortium name="Lawrence Berkeley National Laboratory"/>
            <person name="Van Ingen-Buijs V.A."/>
            <person name="Van Westerhoven A.C."/>
            <person name="Haridas S."/>
            <person name="Skiadas P."/>
            <person name="Martin F."/>
            <person name="Groenewald J.Z."/>
            <person name="Crous P.W."/>
            <person name="Seidl M.F."/>
        </authorList>
    </citation>
    <scope>NUCLEOTIDE SEQUENCE [LARGE SCALE GENOMIC DNA]</scope>
    <source>
        <strain evidence="2 3">CBS 123371</strain>
    </source>
</reference>
<protein>
    <recommendedName>
        <fullName evidence="4">Secreted protein</fullName>
    </recommendedName>
</protein>
<feature type="signal peptide" evidence="1">
    <location>
        <begin position="1"/>
        <end position="19"/>
    </location>
</feature>
<feature type="chain" id="PRO_5046500438" description="Secreted protein" evidence="1">
    <location>
        <begin position="20"/>
        <end position="74"/>
    </location>
</feature>
<evidence type="ECO:0000256" key="1">
    <source>
        <dbReference type="SAM" id="SignalP"/>
    </source>
</evidence>
<evidence type="ECO:0000313" key="3">
    <source>
        <dbReference type="Proteomes" id="UP001363622"/>
    </source>
</evidence>
<organism evidence="2 3">
    <name type="scientific">Phyllosticta citriasiana</name>
    <dbReference type="NCBI Taxonomy" id="595635"/>
    <lineage>
        <taxon>Eukaryota</taxon>
        <taxon>Fungi</taxon>
        <taxon>Dikarya</taxon>
        <taxon>Ascomycota</taxon>
        <taxon>Pezizomycotina</taxon>
        <taxon>Dothideomycetes</taxon>
        <taxon>Dothideomycetes incertae sedis</taxon>
        <taxon>Botryosphaeriales</taxon>
        <taxon>Phyllostictaceae</taxon>
        <taxon>Phyllosticta</taxon>
    </lineage>
</organism>
<dbReference type="EMBL" id="JBBPHU010000003">
    <property type="protein sequence ID" value="KAK7520415.1"/>
    <property type="molecule type" value="Genomic_DNA"/>
</dbReference>
<comment type="caution">
    <text evidence="2">The sequence shown here is derived from an EMBL/GenBank/DDBJ whole genome shotgun (WGS) entry which is preliminary data.</text>
</comment>
<keyword evidence="1" id="KW-0732">Signal</keyword>
<sequence length="74" mass="8688">MNFQATIHALLILSQRLRSADYTCRIMCERRMGSKAILFVDDTKTKTVFTAYISREDQERCNRDREALKKENSV</sequence>
<proteinExistence type="predicted"/>